<keyword evidence="3" id="KW-0472">Membrane</keyword>
<keyword evidence="2" id="KW-0560">Oxidoreductase</keyword>
<dbReference type="PANTHER" id="PTHR43669">
    <property type="entry name" value="5-KETO-D-GLUCONATE 5-REDUCTASE"/>
    <property type="match status" value="1"/>
</dbReference>
<dbReference type="RefSeq" id="XP_007829242.1">
    <property type="nucleotide sequence ID" value="XM_007831051.1"/>
</dbReference>
<dbReference type="OrthoDB" id="10254221at2759"/>
<dbReference type="Gene3D" id="3.40.50.720">
    <property type="entry name" value="NAD(P)-binding Rossmann-like Domain"/>
    <property type="match status" value="1"/>
</dbReference>
<dbReference type="InParanoid" id="W3XEG7"/>
<evidence type="ECO:0000313" key="5">
    <source>
        <dbReference type="Proteomes" id="UP000030651"/>
    </source>
</evidence>
<name>W3XEG7_PESFW</name>
<dbReference type="eggNOG" id="ENOG502SMMV">
    <property type="taxonomic scope" value="Eukaryota"/>
</dbReference>
<comment type="similarity">
    <text evidence="1">Belongs to the short-chain dehydrogenases/reductases (SDR) family.</text>
</comment>
<proteinExistence type="inferred from homology"/>
<dbReference type="AlphaFoldDB" id="W3XEG7"/>
<reference evidence="5" key="1">
    <citation type="journal article" date="2015" name="BMC Genomics">
        <title>Genomic and transcriptomic analysis of the endophytic fungus Pestalotiopsis fici reveals its lifestyle and high potential for synthesis of natural products.</title>
        <authorList>
            <person name="Wang X."/>
            <person name="Zhang X."/>
            <person name="Liu L."/>
            <person name="Xiang M."/>
            <person name="Wang W."/>
            <person name="Sun X."/>
            <person name="Che Y."/>
            <person name="Guo L."/>
            <person name="Liu G."/>
            <person name="Guo L."/>
            <person name="Wang C."/>
            <person name="Yin W.B."/>
            <person name="Stadler M."/>
            <person name="Zhang X."/>
            <person name="Liu X."/>
        </authorList>
    </citation>
    <scope>NUCLEOTIDE SEQUENCE [LARGE SCALE GENOMIC DNA]</scope>
    <source>
        <strain evidence="5">W106-1 / CGMCC3.15140</strain>
    </source>
</reference>
<dbReference type="GeneID" id="19267483"/>
<accession>W3XEG7</accession>
<evidence type="ECO:0000256" key="3">
    <source>
        <dbReference type="SAM" id="Phobius"/>
    </source>
</evidence>
<gene>
    <name evidence="4" type="ORF">PFICI_02470</name>
</gene>
<keyword evidence="3" id="KW-0812">Transmembrane</keyword>
<evidence type="ECO:0000256" key="1">
    <source>
        <dbReference type="ARBA" id="ARBA00006484"/>
    </source>
</evidence>
<keyword evidence="3" id="KW-1133">Transmembrane helix</keyword>
<evidence type="ECO:0008006" key="6">
    <source>
        <dbReference type="Google" id="ProtNLM"/>
    </source>
</evidence>
<dbReference type="KEGG" id="pfy:PFICI_02470"/>
<dbReference type="GO" id="GO:0016491">
    <property type="term" value="F:oxidoreductase activity"/>
    <property type="evidence" value="ECO:0007669"/>
    <property type="project" value="UniProtKB-KW"/>
</dbReference>
<evidence type="ECO:0000256" key="2">
    <source>
        <dbReference type="ARBA" id="ARBA00023002"/>
    </source>
</evidence>
<organism evidence="4 5">
    <name type="scientific">Pestalotiopsis fici (strain W106-1 / CGMCC3.15140)</name>
    <dbReference type="NCBI Taxonomy" id="1229662"/>
    <lineage>
        <taxon>Eukaryota</taxon>
        <taxon>Fungi</taxon>
        <taxon>Dikarya</taxon>
        <taxon>Ascomycota</taxon>
        <taxon>Pezizomycotina</taxon>
        <taxon>Sordariomycetes</taxon>
        <taxon>Xylariomycetidae</taxon>
        <taxon>Amphisphaeriales</taxon>
        <taxon>Sporocadaceae</taxon>
        <taxon>Pestalotiopsis</taxon>
    </lineage>
</organism>
<keyword evidence="5" id="KW-1185">Reference proteome</keyword>
<feature type="transmembrane region" description="Helical" evidence="3">
    <location>
        <begin position="6"/>
        <end position="24"/>
    </location>
</feature>
<dbReference type="InterPro" id="IPR002347">
    <property type="entry name" value="SDR_fam"/>
</dbReference>
<dbReference type="SUPFAM" id="SSF51735">
    <property type="entry name" value="NAD(P)-binding Rossmann-fold domains"/>
    <property type="match status" value="1"/>
</dbReference>
<dbReference type="Pfam" id="PF13561">
    <property type="entry name" value="adh_short_C2"/>
    <property type="match status" value="1"/>
</dbReference>
<protein>
    <recommendedName>
        <fullName evidence="6">NmrA-like domain-containing protein</fullName>
    </recommendedName>
</protein>
<dbReference type="OMA" id="FAYRDTI"/>
<dbReference type="PANTHER" id="PTHR43669:SF3">
    <property type="entry name" value="ALCOHOL DEHYDROGENASE, PUTATIVE (AFU_ORTHOLOGUE AFUA_3G03445)-RELATED"/>
    <property type="match status" value="1"/>
</dbReference>
<evidence type="ECO:0000313" key="4">
    <source>
        <dbReference type="EMBL" id="ETS84445.1"/>
    </source>
</evidence>
<dbReference type="HOGENOM" id="CLU_078552_0_0_1"/>
<sequence>MSTETVLLVGATGNIGVSMAIAVLRSKRQVLALVRNQASAEKLYKYLGTREGVTTVEVDVMSDGGIQSVVDRVKTGELPSFQHVFSSGGGDYVQRDLSTISLEYFRQQMTYGVEVNFLAYRATVPYLIAQGNPKSTWTICTGAQGDWGLYQMPAIAQGALFSMSAVAAQEQKETNVRFNELYLAYRVEVDDDADAHGVVRASDFGVIYERLLERPDIRGMRVKILDESDIADLKFEPKGMPVTHTKE</sequence>
<dbReference type="EMBL" id="KI912110">
    <property type="protein sequence ID" value="ETS84445.1"/>
    <property type="molecule type" value="Genomic_DNA"/>
</dbReference>
<dbReference type="InterPro" id="IPR036291">
    <property type="entry name" value="NAD(P)-bd_dom_sf"/>
</dbReference>
<dbReference type="Proteomes" id="UP000030651">
    <property type="component" value="Unassembled WGS sequence"/>
</dbReference>